<proteinExistence type="predicted"/>
<gene>
    <name evidence="2" type="ORF">EM595_1660</name>
</gene>
<dbReference type="AlphaFoldDB" id="A0A0U5L572"/>
<dbReference type="EMBL" id="LN907827">
    <property type="protein sequence ID" value="CUU23894.1"/>
    <property type="molecule type" value="Genomic_DNA"/>
</dbReference>
<keyword evidence="3" id="KW-1185">Reference proteome</keyword>
<feature type="transmembrane region" description="Helical" evidence="1">
    <location>
        <begin position="152"/>
        <end position="171"/>
    </location>
</feature>
<reference evidence="3" key="1">
    <citation type="submission" date="2015-11" db="EMBL/GenBank/DDBJ databases">
        <authorList>
            <person name="Blom J."/>
        </authorList>
    </citation>
    <scope>NUCLEOTIDE SEQUENCE [LARGE SCALE GENOMIC DNA]</scope>
</reference>
<name>A0A0U5L572_9GAMM</name>
<dbReference type="KEGG" id="ege:EM595_1660"/>
<evidence type="ECO:0000313" key="2">
    <source>
        <dbReference type="EMBL" id="CUU23894.1"/>
    </source>
</evidence>
<accession>A0A0U5L572</accession>
<evidence type="ECO:0008006" key="4">
    <source>
        <dbReference type="Google" id="ProtNLM"/>
    </source>
</evidence>
<organism evidence="2 3">
    <name type="scientific">Duffyella gerundensis</name>
    <dbReference type="NCBI Taxonomy" id="1619313"/>
    <lineage>
        <taxon>Bacteria</taxon>
        <taxon>Pseudomonadati</taxon>
        <taxon>Pseudomonadota</taxon>
        <taxon>Gammaproteobacteria</taxon>
        <taxon>Enterobacterales</taxon>
        <taxon>Erwiniaceae</taxon>
        <taxon>Duffyella</taxon>
    </lineage>
</organism>
<keyword evidence="1" id="KW-0812">Transmembrane</keyword>
<dbReference type="OrthoDB" id="6028296at2"/>
<feature type="transmembrane region" description="Helical" evidence="1">
    <location>
        <begin position="6"/>
        <end position="25"/>
    </location>
</feature>
<dbReference type="PATRIC" id="fig|1619313.3.peg.1726"/>
<feature type="transmembrane region" description="Helical" evidence="1">
    <location>
        <begin position="105"/>
        <end position="125"/>
    </location>
</feature>
<feature type="transmembrane region" description="Helical" evidence="1">
    <location>
        <begin position="70"/>
        <end position="93"/>
    </location>
</feature>
<protein>
    <recommendedName>
        <fullName evidence="4">Diguanylate cyclase</fullName>
    </recommendedName>
</protein>
<evidence type="ECO:0000256" key="1">
    <source>
        <dbReference type="SAM" id="Phobius"/>
    </source>
</evidence>
<feature type="transmembrane region" description="Helical" evidence="1">
    <location>
        <begin position="45"/>
        <end position="64"/>
    </location>
</feature>
<dbReference type="RefSeq" id="WP_067430232.1">
    <property type="nucleotide sequence ID" value="NZ_CP072598.1"/>
</dbReference>
<keyword evidence="1" id="KW-1133">Transmembrane helix</keyword>
<dbReference type="GeneID" id="84613314"/>
<evidence type="ECO:0000313" key="3">
    <source>
        <dbReference type="Proteomes" id="UP000059419"/>
    </source>
</evidence>
<sequence length="187" mass="21181">MPSSDPQMFLLLWFVLPVWLIAGFADWLCHRATHIETTAGIKETWIHLLMFLQMGIPMLSALFLEVNALIIGFMIVLFFCHEATALWDVSYAVTARKVSPIEQHVHSFLEMVPLMALLLVISRHWPQFLALFGAGPESARFDLHLRPDPLPVGYIASVLMGILLLEVLPYLEEYRRGKKAKGIAQGK</sequence>
<keyword evidence="1" id="KW-0472">Membrane</keyword>
<dbReference type="Proteomes" id="UP000059419">
    <property type="component" value="Chromosome 1"/>
</dbReference>